<dbReference type="Proteomes" id="UP000694846">
    <property type="component" value="Unplaced"/>
</dbReference>
<proteinExistence type="predicted"/>
<accession>A0A8B8GIH2</accession>
<dbReference type="PANTHER" id="PTHR47331:SF1">
    <property type="entry name" value="GAG-LIKE PROTEIN"/>
    <property type="match status" value="1"/>
</dbReference>
<reference evidence="2" key="1">
    <citation type="submission" date="2025-08" db="UniProtKB">
        <authorList>
            <consortium name="RefSeq"/>
        </authorList>
    </citation>
    <scope>IDENTIFICATION</scope>
    <source>
        <tissue evidence="2">Whole body</tissue>
    </source>
</reference>
<organism evidence="1 2">
    <name type="scientific">Sipha flava</name>
    <name type="common">yellow sugarcane aphid</name>
    <dbReference type="NCBI Taxonomy" id="143950"/>
    <lineage>
        <taxon>Eukaryota</taxon>
        <taxon>Metazoa</taxon>
        <taxon>Ecdysozoa</taxon>
        <taxon>Arthropoda</taxon>
        <taxon>Hexapoda</taxon>
        <taxon>Insecta</taxon>
        <taxon>Pterygota</taxon>
        <taxon>Neoptera</taxon>
        <taxon>Paraneoptera</taxon>
        <taxon>Hemiptera</taxon>
        <taxon>Sternorrhyncha</taxon>
        <taxon>Aphidomorpha</taxon>
        <taxon>Aphidoidea</taxon>
        <taxon>Aphididae</taxon>
        <taxon>Sipha</taxon>
    </lineage>
</organism>
<evidence type="ECO:0000313" key="1">
    <source>
        <dbReference type="Proteomes" id="UP000694846"/>
    </source>
</evidence>
<dbReference type="PANTHER" id="PTHR47331">
    <property type="entry name" value="PHD-TYPE DOMAIN-CONTAINING PROTEIN"/>
    <property type="match status" value="1"/>
</dbReference>
<keyword evidence="1" id="KW-1185">Reference proteome</keyword>
<dbReference type="RefSeq" id="XP_025422312.1">
    <property type="nucleotide sequence ID" value="XM_025566527.1"/>
</dbReference>
<evidence type="ECO:0000313" key="2">
    <source>
        <dbReference type="RefSeq" id="XP_025422312.1"/>
    </source>
</evidence>
<protein>
    <submittedName>
        <fullName evidence="2">Uncharacterized protein LOC112692027</fullName>
    </submittedName>
</protein>
<dbReference type="AlphaFoldDB" id="A0A8B8GIH2"/>
<gene>
    <name evidence="2" type="primary">LOC112692027</name>
</gene>
<dbReference type="GeneID" id="112692027"/>
<name>A0A8B8GIH2_9HEMI</name>
<dbReference type="OrthoDB" id="6617974at2759"/>
<sequence>MQVNVFCVVKFIDLLSLKLNHQIRLSDGTQQRHNNFSTEINLHVIPYICNELPSHHLKKDHVKIPEIVKDQLADPGYGVPGEINLLLGAEVFYTLFIGDKIDIESNLTFHKTLLGWVLTGKVFSSQFSHFETSAYTCFNEESTNSALSLLVTKANIRRSDEELVEKHYKDTHYRDESGRFVVRLPFNDNVSLLGESSYMAQRRFLNLERRLCKDKDLGIAYHKFIAEYLDMNHMNLINDTDPGKRTYYLPHHAVTKETSITTKLRVVFDGSAPSSTGLSLNDVLYRGP</sequence>